<sequence length="696" mass="80360">MLLSIPEIHTDLLWDLSVLFGSLCILYFSFIFFFRNRLSAKSRNIREQRKELTPIISNFLFHGEDATREEKYEHIGLKVEIREFLKDPINRSILKDILLDLQRDLTGDSRTRLLAMYKDFDLHLDAFDKLKSWRWEIVTKGIVELTQMQVEEAYTAIRKFINHRKSVIRKQAQIAAVSLKHEGIAHFLDTNKYPISEWQQIKILEVLREKEDFIPPSFGVWLLSANKDVVLFALRLIRFYNQTDANSGVIQLLKHKDEEIKQAAIDCIKEFGIIEAMPTLMAAFPRAKRDTRILILDAMGAIGKEEHIPFLREVCRKVSNFNVRSKALGAINTIAPGTVLPHENLDPMIDSDVTPKLIDETENLKAELETVPGAPSEIHETAEEEIEVTEEGIELFSEDLEIFDHCFMEELNEILDSRRKDEEDAGYLPLDFLPIVIEKPTEMDKKKPKKKSRKRLWNLKVAYEVVHPDYEFRKELEDILSRVEVQNPGGETEVEYLNFNFLPFVVEDAPQEDLPRENPAGTDQKEKLTKVTDMEGQQTDAVESAILEEKPGEVSEGDDACSLVDWEELSNSVEKRLTEANIEPPIYQEEENTLVDQPRGHSIFADLFCKSDLDAKLILLREIPALGDHRELTFLESLREDPNARLRKMAIEVRKKLSARLKKEEGEGQNRDSIVKWASSSYQSDLLNFDLKELKK</sequence>
<dbReference type="SUPFAM" id="SSF48371">
    <property type="entry name" value="ARM repeat"/>
    <property type="match status" value="1"/>
</dbReference>
<accession>A0A6P0UFN3</accession>
<feature type="transmembrane region" description="Helical" evidence="1">
    <location>
        <begin position="12"/>
        <end position="34"/>
    </location>
</feature>
<name>A0A6P0UFN3_9FLAO</name>
<comment type="caution">
    <text evidence="2">The sequence shown here is derived from an EMBL/GenBank/DDBJ whole genome shotgun (WGS) entry which is preliminary data.</text>
</comment>
<dbReference type="InterPro" id="IPR011989">
    <property type="entry name" value="ARM-like"/>
</dbReference>
<dbReference type="InterPro" id="IPR016024">
    <property type="entry name" value="ARM-type_fold"/>
</dbReference>
<dbReference type="Proteomes" id="UP000468443">
    <property type="component" value="Unassembled WGS sequence"/>
</dbReference>
<gene>
    <name evidence="2" type="ORF">GWK09_12070</name>
</gene>
<keyword evidence="3" id="KW-1185">Reference proteome</keyword>
<reference evidence="2 3" key="1">
    <citation type="submission" date="2020-01" db="EMBL/GenBank/DDBJ databases">
        <title>Muriicola jejuensis KCTC 22299.</title>
        <authorList>
            <person name="Wang G."/>
        </authorList>
    </citation>
    <scope>NUCLEOTIDE SEQUENCE [LARGE SCALE GENOMIC DNA]</scope>
    <source>
        <strain evidence="2 3">KCTC 22299</strain>
    </source>
</reference>
<keyword evidence="1" id="KW-0472">Membrane</keyword>
<evidence type="ECO:0000313" key="3">
    <source>
        <dbReference type="Proteomes" id="UP000468443"/>
    </source>
</evidence>
<dbReference type="EMBL" id="JAABOP010000004">
    <property type="protein sequence ID" value="NER11260.1"/>
    <property type="molecule type" value="Genomic_DNA"/>
</dbReference>
<dbReference type="RefSeq" id="WP_163693716.1">
    <property type="nucleotide sequence ID" value="NZ_FXTW01000003.1"/>
</dbReference>
<proteinExistence type="predicted"/>
<dbReference type="Gene3D" id="1.25.10.10">
    <property type="entry name" value="Leucine-rich Repeat Variant"/>
    <property type="match status" value="1"/>
</dbReference>
<evidence type="ECO:0000313" key="2">
    <source>
        <dbReference type="EMBL" id="NER11260.1"/>
    </source>
</evidence>
<keyword evidence="1" id="KW-1133">Transmembrane helix</keyword>
<dbReference type="AlphaFoldDB" id="A0A6P0UFN3"/>
<protein>
    <recommendedName>
        <fullName evidence="4">HEAT repeat domain-containing protein</fullName>
    </recommendedName>
</protein>
<organism evidence="2 3">
    <name type="scientific">Muriicola jejuensis</name>
    <dbReference type="NCBI Taxonomy" id="504488"/>
    <lineage>
        <taxon>Bacteria</taxon>
        <taxon>Pseudomonadati</taxon>
        <taxon>Bacteroidota</taxon>
        <taxon>Flavobacteriia</taxon>
        <taxon>Flavobacteriales</taxon>
        <taxon>Flavobacteriaceae</taxon>
        <taxon>Muriicola</taxon>
    </lineage>
</organism>
<evidence type="ECO:0000256" key="1">
    <source>
        <dbReference type="SAM" id="Phobius"/>
    </source>
</evidence>
<evidence type="ECO:0008006" key="4">
    <source>
        <dbReference type="Google" id="ProtNLM"/>
    </source>
</evidence>
<keyword evidence="1" id="KW-0812">Transmembrane</keyword>
<dbReference type="Pfam" id="PF13646">
    <property type="entry name" value="HEAT_2"/>
    <property type="match status" value="1"/>
</dbReference>